<dbReference type="Pfam" id="PF05697">
    <property type="entry name" value="Trigger_N"/>
    <property type="match status" value="1"/>
</dbReference>
<dbReference type="GO" id="GO:0051301">
    <property type="term" value="P:cell division"/>
    <property type="evidence" value="ECO:0007669"/>
    <property type="project" value="UniProtKB-KW"/>
</dbReference>
<keyword evidence="7 11" id="KW-0143">Chaperone</keyword>
<accession>A0A1G2KRH8</accession>
<sequence length="429" mass="48054">MKSDVKRNSDATVEIAVVLEDTEMRPYLERAAEKFSQEKTIEGFRPGKAPFAIVKNAVGEMKLYERAIAFAIDGTLPKIIREEKLRVVGRPEIAVTKVAPGNPLEFTLKTAIVPDFTLPDIHSIAKKILAGKIAPTVEEKELDDALHWLRKSRATKKSALRPAAKGDHVEIDFKAKTNGTVLEKGSSENHPLVLGEGKFVPGFEDRLMGMSQGEEASFSVAMPADYHEKDLAGKTVDFDVTINKVEEEELPELSDEFAKTLGKFSTVAELKENIEGGLRQEKETKERERIRIAIADAIAESTDITVANILIQSELDKMIEELRQNIDGMGLKFDDYLAHLKKTEVDLRKDWLTDAKRRVKIALILGAIAEERKIEPTLEEIESELGRILQKYGTPEEAARDIDPDAARDYARSIARNEKIFRYLEMLAV</sequence>
<dbReference type="InterPro" id="IPR036611">
    <property type="entry name" value="Trigger_fac_ribosome-bd_sf"/>
</dbReference>
<dbReference type="AlphaFoldDB" id="A0A1G2KRH8"/>
<comment type="subcellular location">
    <subcellularLocation>
        <location evidence="11">Cytoplasm</location>
    </subcellularLocation>
    <text evidence="11">About half TF is bound to the ribosome near the polypeptide exit tunnel while the other half is free in the cytoplasm.</text>
</comment>
<evidence type="ECO:0000256" key="7">
    <source>
        <dbReference type="ARBA" id="ARBA00023186"/>
    </source>
</evidence>
<keyword evidence="8 11" id="KW-0413">Isomerase</keyword>
<comment type="caution">
    <text evidence="15">The sequence shown here is derived from an EMBL/GenBank/DDBJ whole genome shotgun (WGS) entry which is preliminary data.</text>
</comment>
<dbReference type="EC" id="5.2.1.8" evidence="3 11"/>
<dbReference type="InterPro" id="IPR008880">
    <property type="entry name" value="Trigger_fac_C"/>
</dbReference>
<dbReference type="InterPro" id="IPR027304">
    <property type="entry name" value="Trigger_fact/SurA_dom_sf"/>
</dbReference>
<dbReference type="InterPro" id="IPR008881">
    <property type="entry name" value="Trigger_fac_ribosome-bd_bac"/>
</dbReference>
<dbReference type="STRING" id="1802271.A3C11_02695"/>
<keyword evidence="5 11" id="KW-0132">Cell division</keyword>
<dbReference type="InterPro" id="IPR037041">
    <property type="entry name" value="Trigger_fac_C_sf"/>
</dbReference>
<comment type="similarity">
    <text evidence="2 11 13">Belongs to the FKBP-type PPIase family. Tig subfamily.</text>
</comment>
<evidence type="ECO:0000256" key="1">
    <source>
        <dbReference type="ARBA" id="ARBA00000971"/>
    </source>
</evidence>
<name>A0A1G2KRH8_9BACT</name>
<evidence type="ECO:0000256" key="12">
    <source>
        <dbReference type="PROSITE-ProRule" id="PRU00277"/>
    </source>
</evidence>
<dbReference type="GO" id="GO:0043335">
    <property type="term" value="P:protein unfolding"/>
    <property type="evidence" value="ECO:0007669"/>
    <property type="project" value="TreeGrafter"/>
</dbReference>
<dbReference type="GO" id="GO:0044183">
    <property type="term" value="F:protein folding chaperone"/>
    <property type="evidence" value="ECO:0007669"/>
    <property type="project" value="TreeGrafter"/>
</dbReference>
<reference evidence="15 16" key="1">
    <citation type="journal article" date="2016" name="Nat. Commun.">
        <title>Thousands of microbial genomes shed light on interconnected biogeochemical processes in an aquifer system.</title>
        <authorList>
            <person name="Anantharaman K."/>
            <person name="Brown C.T."/>
            <person name="Hug L.A."/>
            <person name="Sharon I."/>
            <person name="Castelle C.J."/>
            <person name="Probst A.J."/>
            <person name="Thomas B.C."/>
            <person name="Singh A."/>
            <person name="Wilkins M.J."/>
            <person name="Karaoz U."/>
            <person name="Brodie E.L."/>
            <person name="Williams K.H."/>
            <person name="Hubbard S.S."/>
            <person name="Banfield J.F."/>
        </authorList>
    </citation>
    <scope>NUCLEOTIDE SEQUENCE [LARGE SCALE GENOMIC DNA]</scope>
</reference>
<organism evidence="15 16">
    <name type="scientific">Candidatus Sungbacteria bacterium RIFCSPHIGHO2_02_FULL_49_12</name>
    <dbReference type="NCBI Taxonomy" id="1802271"/>
    <lineage>
        <taxon>Bacteria</taxon>
        <taxon>Candidatus Sungiibacteriota</taxon>
    </lineage>
</organism>
<feature type="domain" description="PPIase FKBP-type" evidence="14">
    <location>
        <begin position="166"/>
        <end position="251"/>
    </location>
</feature>
<evidence type="ECO:0000256" key="6">
    <source>
        <dbReference type="ARBA" id="ARBA00023110"/>
    </source>
</evidence>
<evidence type="ECO:0000256" key="3">
    <source>
        <dbReference type="ARBA" id="ARBA00013194"/>
    </source>
</evidence>
<dbReference type="Pfam" id="PF00254">
    <property type="entry name" value="FKBP_C"/>
    <property type="match status" value="1"/>
</dbReference>
<keyword evidence="6 11" id="KW-0697">Rotamase</keyword>
<dbReference type="InterPro" id="IPR005215">
    <property type="entry name" value="Trig_fac"/>
</dbReference>
<dbReference type="EMBL" id="MHQJ01000003">
    <property type="protein sequence ID" value="OHA02000.1"/>
    <property type="molecule type" value="Genomic_DNA"/>
</dbReference>
<dbReference type="GO" id="GO:0003755">
    <property type="term" value="F:peptidyl-prolyl cis-trans isomerase activity"/>
    <property type="evidence" value="ECO:0007669"/>
    <property type="project" value="UniProtKB-UniRule"/>
</dbReference>
<dbReference type="PANTHER" id="PTHR30560">
    <property type="entry name" value="TRIGGER FACTOR CHAPERONE AND PEPTIDYL-PROLYL CIS/TRANS ISOMERASE"/>
    <property type="match status" value="1"/>
</dbReference>
<gene>
    <name evidence="11" type="primary">tig</name>
    <name evidence="15" type="ORF">A3C11_02695</name>
</gene>
<dbReference type="PROSITE" id="PS50059">
    <property type="entry name" value="FKBP_PPIASE"/>
    <property type="match status" value="1"/>
</dbReference>
<dbReference type="Pfam" id="PF05698">
    <property type="entry name" value="Trigger_C"/>
    <property type="match status" value="1"/>
</dbReference>
<dbReference type="SUPFAM" id="SSF109998">
    <property type="entry name" value="Triger factor/SurA peptide-binding domain-like"/>
    <property type="match status" value="1"/>
</dbReference>
<evidence type="ECO:0000256" key="2">
    <source>
        <dbReference type="ARBA" id="ARBA00005464"/>
    </source>
</evidence>
<evidence type="ECO:0000256" key="10">
    <source>
        <dbReference type="ARBA" id="ARBA00029986"/>
    </source>
</evidence>
<evidence type="ECO:0000256" key="4">
    <source>
        <dbReference type="ARBA" id="ARBA00016902"/>
    </source>
</evidence>
<keyword evidence="11" id="KW-0963">Cytoplasm</keyword>
<evidence type="ECO:0000259" key="14">
    <source>
        <dbReference type="PROSITE" id="PS50059"/>
    </source>
</evidence>
<proteinExistence type="inferred from homology"/>
<dbReference type="SUPFAM" id="SSF54534">
    <property type="entry name" value="FKBP-like"/>
    <property type="match status" value="1"/>
</dbReference>
<dbReference type="Proteomes" id="UP000177362">
    <property type="component" value="Unassembled WGS sequence"/>
</dbReference>
<dbReference type="Gene3D" id="3.30.70.1050">
    <property type="entry name" value="Trigger factor ribosome-binding domain"/>
    <property type="match status" value="1"/>
</dbReference>
<comment type="domain">
    <text evidence="11">Consists of 3 domains; the N-terminus binds the ribosome, the middle domain has PPIase activity, while the C-terminus has intrinsic chaperone activity on its own.</text>
</comment>
<dbReference type="HAMAP" id="MF_00303">
    <property type="entry name" value="Trigger_factor_Tig"/>
    <property type="match status" value="1"/>
</dbReference>
<keyword evidence="9 11" id="KW-0131">Cell cycle</keyword>
<dbReference type="GO" id="GO:0051083">
    <property type="term" value="P:'de novo' cotranslational protein folding"/>
    <property type="evidence" value="ECO:0007669"/>
    <property type="project" value="TreeGrafter"/>
</dbReference>
<comment type="catalytic activity">
    <reaction evidence="1 11 12">
        <text>[protein]-peptidylproline (omega=180) = [protein]-peptidylproline (omega=0)</text>
        <dbReference type="Rhea" id="RHEA:16237"/>
        <dbReference type="Rhea" id="RHEA-COMP:10747"/>
        <dbReference type="Rhea" id="RHEA-COMP:10748"/>
        <dbReference type="ChEBI" id="CHEBI:83833"/>
        <dbReference type="ChEBI" id="CHEBI:83834"/>
        <dbReference type="EC" id="5.2.1.8"/>
    </reaction>
</comment>
<evidence type="ECO:0000256" key="13">
    <source>
        <dbReference type="RuleBase" id="RU003914"/>
    </source>
</evidence>
<evidence type="ECO:0000256" key="11">
    <source>
        <dbReference type="HAMAP-Rule" id="MF_00303"/>
    </source>
</evidence>
<comment type="function">
    <text evidence="11">Involved in protein export. Acts as a chaperone by maintaining the newly synthesized protein in an open conformation. Functions as a peptidyl-prolyl cis-trans isomerase.</text>
</comment>
<evidence type="ECO:0000256" key="9">
    <source>
        <dbReference type="ARBA" id="ARBA00023306"/>
    </source>
</evidence>
<evidence type="ECO:0000256" key="5">
    <source>
        <dbReference type="ARBA" id="ARBA00022618"/>
    </source>
</evidence>
<dbReference type="Gene3D" id="1.10.3120.10">
    <property type="entry name" value="Trigger factor, C-terminal domain"/>
    <property type="match status" value="1"/>
</dbReference>
<dbReference type="Gene3D" id="3.10.50.40">
    <property type="match status" value="1"/>
</dbReference>
<dbReference type="GO" id="GO:0043022">
    <property type="term" value="F:ribosome binding"/>
    <property type="evidence" value="ECO:0007669"/>
    <property type="project" value="TreeGrafter"/>
</dbReference>
<evidence type="ECO:0000313" key="15">
    <source>
        <dbReference type="EMBL" id="OHA02000.1"/>
    </source>
</evidence>
<dbReference type="FunFam" id="3.10.50.40:FF:000001">
    <property type="entry name" value="Trigger factor"/>
    <property type="match status" value="1"/>
</dbReference>
<dbReference type="InterPro" id="IPR046357">
    <property type="entry name" value="PPIase_dom_sf"/>
</dbReference>
<dbReference type="NCBIfam" id="TIGR00115">
    <property type="entry name" value="tig"/>
    <property type="match status" value="1"/>
</dbReference>
<dbReference type="SUPFAM" id="SSF102735">
    <property type="entry name" value="Trigger factor ribosome-binding domain"/>
    <property type="match status" value="1"/>
</dbReference>
<dbReference type="GO" id="GO:0015031">
    <property type="term" value="P:protein transport"/>
    <property type="evidence" value="ECO:0007669"/>
    <property type="project" value="UniProtKB-UniRule"/>
</dbReference>
<dbReference type="PIRSF" id="PIRSF003095">
    <property type="entry name" value="Trigger_factor"/>
    <property type="match status" value="1"/>
</dbReference>
<dbReference type="InterPro" id="IPR001179">
    <property type="entry name" value="PPIase_FKBP_dom"/>
</dbReference>
<evidence type="ECO:0000313" key="16">
    <source>
        <dbReference type="Proteomes" id="UP000177362"/>
    </source>
</evidence>
<protein>
    <recommendedName>
        <fullName evidence="4 11">Trigger factor</fullName>
        <shortName evidence="11">TF</shortName>
        <ecNumber evidence="3 11">5.2.1.8</ecNumber>
    </recommendedName>
    <alternativeName>
        <fullName evidence="10 11">PPIase</fullName>
    </alternativeName>
</protein>
<dbReference type="PANTHER" id="PTHR30560:SF3">
    <property type="entry name" value="TRIGGER FACTOR-LIKE PROTEIN TIG, CHLOROPLASTIC"/>
    <property type="match status" value="1"/>
</dbReference>
<evidence type="ECO:0000256" key="8">
    <source>
        <dbReference type="ARBA" id="ARBA00023235"/>
    </source>
</evidence>
<dbReference type="GO" id="GO:0005737">
    <property type="term" value="C:cytoplasm"/>
    <property type="evidence" value="ECO:0007669"/>
    <property type="project" value="UniProtKB-SubCell"/>
</dbReference>